<name>A0A1F5ITH4_9BACT</name>
<reference evidence="1 2" key="1">
    <citation type="journal article" date="2016" name="Nat. Commun.">
        <title>Thousands of microbial genomes shed light on interconnected biogeochemical processes in an aquifer system.</title>
        <authorList>
            <person name="Anantharaman K."/>
            <person name="Brown C.T."/>
            <person name="Hug L.A."/>
            <person name="Sharon I."/>
            <person name="Castelle C.J."/>
            <person name="Probst A.J."/>
            <person name="Thomas B.C."/>
            <person name="Singh A."/>
            <person name="Wilkins M.J."/>
            <person name="Karaoz U."/>
            <person name="Brodie E.L."/>
            <person name="Williams K.H."/>
            <person name="Hubbard S.S."/>
            <person name="Banfield J.F."/>
        </authorList>
    </citation>
    <scope>NUCLEOTIDE SEQUENCE [LARGE SCALE GENOMIC DNA]</scope>
</reference>
<dbReference type="AlphaFoldDB" id="A0A1F5ITH4"/>
<dbReference type="EMBL" id="MFCR01000002">
    <property type="protein sequence ID" value="OGE19653.1"/>
    <property type="molecule type" value="Genomic_DNA"/>
</dbReference>
<protein>
    <submittedName>
        <fullName evidence="1">Uncharacterized protein</fullName>
    </submittedName>
</protein>
<comment type="caution">
    <text evidence="1">The sequence shown here is derived from an EMBL/GenBank/DDBJ whole genome shotgun (WGS) entry which is preliminary data.</text>
</comment>
<evidence type="ECO:0000313" key="2">
    <source>
        <dbReference type="Proteomes" id="UP000176336"/>
    </source>
</evidence>
<gene>
    <name evidence="1" type="ORF">A2871_03245</name>
</gene>
<sequence>MELIAESEKRTRPPYVAVIDTQLIGSIDEARMNFEAQSIQKPKAMILLVDATGGSKDILNPFIKEAVDEGTPVFLLSKNYGRNTGIQKVAYGTQSDAVEAGATPLRDINVNSTLEVVNVIQAAVDQGLTGSELKVAIVEQFGSPVVKPTK</sequence>
<accession>A0A1F5ITH4</accession>
<dbReference type="Proteomes" id="UP000176336">
    <property type="component" value="Unassembled WGS sequence"/>
</dbReference>
<organism evidence="1 2">
    <name type="scientific">Candidatus Daviesbacteria bacterium RIFCSPHIGHO2_01_FULL_41_23</name>
    <dbReference type="NCBI Taxonomy" id="1797764"/>
    <lineage>
        <taxon>Bacteria</taxon>
        <taxon>Candidatus Daviesiibacteriota</taxon>
    </lineage>
</organism>
<evidence type="ECO:0000313" key="1">
    <source>
        <dbReference type="EMBL" id="OGE19653.1"/>
    </source>
</evidence>
<proteinExistence type="predicted"/>